<sequence>MVGYIFDIDDQTVWSPSRRAGLLYVDMAEVAARSLGLPTGLNANAVDMYQIDLPTFRKFTSTLLSDYYSTNHAIIHEMIRGVLLASLAMLQRGGVELSPEDEAQERLWSALPDFARSMPT</sequence>
<organism evidence="1 2">
    <name type="scientific">Actinomadura decatromicini</name>
    <dbReference type="NCBI Taxonomy" id="2604572"/>
    <lineage>
        <taxon>Bacteria</taxon>
        <taxon>Bacillati</taxon>
        <taxon>Actinomycetota</taxon>
        <taxon>Actinomycetes</taxon>
        <taxon>Streptosporangiales</taxon>
        <taxon>Thermomonosporaceae</taxon>
        <taxon>Actinomadura</taxon>
    </lineage>
</organism>
<dbReference type="AlphaFoldDB" id="A0A5D3FA82"/>
<dbReference type="InterPro" id="IPR045732">
    <property type="entry name" value="DUF6086"/>
</dbReference>
<keyword evidence="2" id="KW-1185">Reference proteome</keyword>
<proteinExistence type="predicted"/>
<reference evidence="1 2" key="1">
    <citation type="submission" date="2019-08" db="EMBL/GenBank/DDBJ databases">
        <title>Actinomadura sp. nov. CYP1-5 isolated from mountain soil.</title>
        <authorList>
            <person name="Songsumanus A."/>
            <person name="Kuncharoen N."/>
            <person name="Kudo T."/>
            <person name="Yuki M."/>
            <person name="Igarashi Y."/>
            <person name="Tanasupawat S."/>
        </authorList>
    </citation>
    <scope>NUCLEOTIDE SEQUENCE [LARGE SCALE GENOMIC DNA]</scope>
    <source>
        <strain evidence="1 2">CYP1-5</strain>
    </source>
</reference>
<gene>
    <name evidence="1" type="ORF">FXF68_34710</name>
</gene>
<dbReference type="EMBL" id="VSRQ01000008">
    <property type="protein sequence ID" value="TYK44600.1"/>
    <property type="molecule type" value="Genomic_DNA"/>
</dbReference>
<name>A0A5D3FA82_9ACTN</name>
<dbReference type="Proteomes" id="UP000323505">
    <property type="component" value="Unassembled WGS sequence"/>
</dbReference>
<comment type="caution">
    <text evidence="1">The sequence shown here is derived from an EMBL/GenBank/DDBJ whole genome shotgun (WGS) entry which is preliminary data.</text>
</comment>
<dbReference type="Pfam" id="PF19564">
    <property type="entry name" value="DUF6086"/>
    <property type="match status" value="1"/>
</dbReference>
<evidence type="ECO:0000313" key="1">
    <source>
        <dbReference type="EMBL" id="TYK44600.1"/>
    </source>
</evidence>
<protein>
    <submittedName>
        <fullName evidence="1">Uncharacterized protein</fullName>
    </submittedName>
</protein>
<accession>A0A5D3FA82</accession>
<dbReference type="RefSeq" id="WP_148766845.1">
    <property type="nucleotide sequence ID" value="NZ_VSRQ01000008.1"/>
</dbReference>
<evidence type="ECO:0000313" key="2">
    <source>
        <dbReference type="Proteomes" id="UP000323505"/>
    </source>
</evidence>